<reference evidence="3" key="1">
    <citation type="journal article" date="2019" name="Int. J. Syst. Evol. Microbiol.">
        <title>The Global Catalogue of Microorganisms (GCM) 10K type strain sequencing project: providing services to taxonomists for standard genome sequencing and annotation.</title>
        <authorList>
            <consortium name="The Broad Institute Genomics Platform"/>
            <consortium name="The Broad Institute Genome Sequencing Center for Infectious Disease"/>
            <person name="Wu L."/>
            <person name="Ma J."/>
        </authorList>
    </citation>
    <scope>NUCLEOTIDE SEQUENCE [LARGE SCALE GENOMIC DNA]</scope>
    <source>
        <strain evidence="3">CGMCC 1.7030</strain>
    </source>
</reference>
<feature type="compositionally biased region" description="Basic and acidic residues" evidence="1">
    <location>
        <begin position="73"/>
        <end position="85"/>
    </location>
</feature>
<feature type="region of interest" description="Disordered" evidence="1">
    <location>
        <begin position="37"/>
        <end position="85"/>
    </location>
</feature>
<comment type="caution">
    <text evidence="2">The sequence shown here is derived from an EMBL/GenBank/DDBJ whole genome shotgun (WGS) entry which is preliminary data.</text>
</comment>
<accession>A0ABW0C150</accession>
<keyword evidence="3" id="KW-1185">Reference proteome</keyword>
<dbReference type="RefSeq" id="WP_377917163.1">
    <property type="nucleotide sequence ID" value="NZ_JBHSKS010000017.1"/>
</dbReference>
<dbReference type="EMBL" id="JBHSKS010000017">
    <property type="protein sequence ID" value="MFC5193325.1"/>
    <property type="molecule type" value="Genomic_DNA"/>
</dbReference>
<feature type="compositionally biased region" description="Basic and acidic residues" evidence="1">
    <location>
        <begin position="46"/>
        <end position="64"/>
    </location>
</feature>
<organism evidence="2 3">
    <name type="scientific">Algoriphagus aquatilis</name>
    <dbReference type="NCBI Taxonomy" id="490186"/>
    <lineage>
        <taxon>Bacteria</taxon>
        <taxon>Pseudomonadati</taxon>
        <taxon>Bacteroidota</taxon>
        <taxon>Cytophagia</taxon>
        <taxon>Cytophagales</taxon>
        <taxon>Cyclobacteriaceae</taxon>
        <taxon>Algoriphagus</taxon>
    </lineage>
</organism>
<gene>
    <name evidence="2" type="ORF">ACFPIK_16250</name>
</gene>
<name>A0ABW0C150_9BACT</name>
<proteinExistence type="predicted"/>
<evidence type="ECO:0000313" key="2">
    <source>
        <dbReference type="EMBL" id="MFC5193325.1"/>
    </source>
</evidence>
<evidence type="ECO:0000256" key="1">
    <source>
        <dbReference type="SAM" id="MobiDB-lite"/>
    </source>
</evidence>
<sequence length="85" mass="9525">MNTSETNPKNQIVGTPKEEIQKGIENHKLAARHYEAAAKHHHEAAKHHENGHHDKAGESAKKANEYSGLAYKAQKEDMKQHAPQL</sequence>
<evidence type="ECO:0008006" key="4">
    <source>
        <dbReference type="Google" id="ProtNLM"/>
    </source>
</evidence>
<dbReference type="Proteomes" id="UP001596163">
    <property type="component" value="Unassembled WGS sequence"/>
</dbReference>
<evidence type="ECO:0000313" key="3">
    <source>
        <dbReference type="Proteomes" id="UP001596163"/>
    </source>
</evidence>
<protein>
    <recommendedName>
        <fullName evidence="4">Small metal-binding protein</fullName>
    </recommendedName>
</protein>